<dbReference type="OrthoDB" id="2016285at2759"/>
<accession>A0A0L0T1T7</accession>
<feature type="compositionally biased region" description="Polar residues" evidence="1">
    <location>
        <begin position="13"/>
        <end position="22"/>
    </location>
</feature>
<evidence type="ECO:0000313" key="3">
    <source>
        <dbReference type="EMBL" id="KNE68534.1"/>
    </source>
</evidence>
<feature type="transmembrane region" description="Helical" evidence="2">
    <location>
        <begin position="348"/>
        <end position="366"/>
    </location>
</feature>
<feature type="transmembrane region" description="Helical" evidence="2">
    <location>
        <begin position="110"/>
        <end position="126"/>
    </location>
</feature>
<feature type="region of interest" description="Disordered" evidence="1">
    <location>
        <begin position="1"/>
        <end position="32"/>
    </location>
</feature>
<evidence type="ECO:0000256" key="1">
    <source>
        <dbReference type="SAM" id="MobiDB-lite"/>
    </source>
</evidence>
<dbReference type="InterPro" id="IPR029063">
    <property type="entry name" value="SAM-dependent_MTases_sf"/>
</dbReference>
<proteinExistence type="predicted"/>
<dbReference type="Gene3D" id="3.40.50.150">
    <property type="entry name" value="Vaccinia Virus protein VP39"/>
    <property type="match status" value="2"/>
</dbReference>
<feature type="transmembrane region" description="Helical" evidence="2">
    <location>
        <begin position="156"/>
        <end position="176"/>
    </location>
</feature>
<feature type="transmembrane region" description="Helical" evidence="2">
    <location>
        <begin position="73"/>
        <end position="90"/>
    </location>
</feature>
<gene>
    <name evidence="3" type="ORF">AMAG_12703</name>
</gene>
<feature type="transmembrane region" description="Helical" evidence="2">
    <location>
        <begin position="251"/>
        <end position="274"/>
    </location>
</feature>
<reference evidence="4" key="2">
    <citation type="submission" date="2009-11" db="EMBL/GenBank/DDBJ databases">
        <title>The Genome Sequence of Allomyces macrogynus strain ATCC 38327.</title>
        <authorList>
            <consortium name="The Broad Institute Genome Sequencing Platform"/>
            <person name="Russ C."/>
            <person name="Cuomo C."/>
            <person name="Shea T."/>
            <person name="Young S.K."/>
            <person name="Zeng Q."/>
            <person name="Koehrsen M."/>
            <person name="Haas B."/>
            <person name="Borodovsky M."/>
            <person name="Guigo R."/>
            <person name="Alvarado L."/>
            <person name="Berlin A."/>
            <person name="Borenstein D."/>
            <person name="Chen Z."/>
            <person name="Engels R."/>
            <person name="Freedman E."/>
            <person name="Gellesch M."/>
            <person name="Goldberg J."/>
            <person name="Griggs A."/>
            <person name="Gujja S."/>
            <person name="Heiman D."/>
            <person name="Hepburn T."/>
            <person name="Howarth C."/>
            <person name="Jen D."/>
            <person name="Larson L."/>
            <person name="Lewis B."/>
            <person name="Mehta T."/>
            <person name="Park D."/>
            <person name="Pearson M."/>
            <person name="Roberts A."/>
            <person name="Saif S."/>
            <person name="Shenoy N."/>
            <person name="Sisk P."/>
            <person name="Stolte C."/>
            <person name="Sykes S."/>
            <person name="Walk T."/>
            <person name="White J."/>
            <person name="Yandava C."/>
            <person name="Burger G."/>
            <person name="Gray M.W."/>
            <person name="Holland P.W.H."/>
            <person name="King N."/>
            <person name="Lang F.B.F."/>
            <person name="Roger A.J."/>
            <person name="Ruiz-Trillo I."/>
            <person name="Lander E."/>
            <person name="Nusbaum C."/>
        </authorList>
    </citation>
    <scope>NUCLEOTIDE SEQUENCE [LARGE SCALE GENOMIC DNA]</scope>
    <source>
        <strain evidence="4">ATCC 38327</strain>
    </source>
</reference>
<dbReference type="SUPFAM" id="SSF53335">
    <property type="entry name" value="S-adenosyl-L-methionine-dependent methyltransferases"/>
    <property type="match status" value="1"/>
</dbReference>
<evidence type="ECO:0000256" key="2">
    <source>
        <dbReference type="SAM" id="Phobius"/>
    </source>
</evidence>
<dbReference type="STRING" id="578462.A0A0L0T1T7"/>
<dbReference type="VEuPathDB" id="FungiDB:AMAG_12703"/>
<organism evidence="3 4">
    <name type="scientific">Allomyces macrogynus (strain ATCC 38327)</name>
    <name type="common">Allomyces javanicus var. macrogynus</name>
    <dbReference type="NCBI Taxonomy" id="578462"/>
    <lineage>
        <taxon>Eukaryota</taxon>
        <taxon>Fungi</taxon>
        <taxon>Fungi incertae sedis</taxon>
        <taxon>Blastocladiomycota</taxon>
        <taxon>Blastocladiomycetes</taxon>
        <taxon>Blastocladiales</taxon>
        <taxon>Blastocladiaceae</taxon>
        <taxon>Allomyces</taxon>
    </lineage>
</organism>
<keyword evidence="2" id="KW-0812">Transmembrane</keyword>
<keyword evidence="2" id="KW-1133">Transmembrane helix</keyword>
<protein>
    <recommendedName>
        <fullName evidence="5">PABS domain-containing protein</fullName>
    </recommendedName>
</protein>
<feature type="transmembrane region" description="Helical" evidence="2">
    <location>
        <begin position="286"/>
        <end position="306"/>
    </location>
</feature>
<keyword evidence="4" id="KW-1185">Reference proteome</keyword>
<evidence type="ECO:0000313" key="4">
    <source>
        <dbReference type="Proteomes" id="UP000054350"/>
    </source>
</evidence>
<keyword evidence="2" id="KW-0472">Membrane</keyword>
<sequence length="743" mass="80583">MAGPDRARKRTATGDSSTSSANDPKDKLATPAVTRTAAQYVDPAQLRASSRSGLLASGLPAADDIITLYKHPWVTFAGPILILATGYALAMRALLLTAEPLYGVVLARKYVDYVAVAMLVAGWMGNRATRIAKQRTQTQVTATGDVVPTPAMIDDVWLAALKWVVAAAMLLAASPWTRDAAAVFAAHPRASLDAAMAPIVGAVLGHEHAKTTLSSMLIAWLPPFLQNLFRTTFPESAYSAWVQPHVAHALALYPISFAVGVAASSIPFATVAPYMHPIGVRQHLNFTKFVVPILWFICSNVARTVYPSVDPERDPHHLAAGVAVVGAVASGIVIPVVYGTYTKIQGKWVPALMALATVALVAQSVTTSRHFVHSIQEPLRITPEYALIEKQGHVQVLADTGRDVLFLRSSHSLIGGMYRHSLDSVFAGFYFHDMHRLVADRAVAEYRVQHTPATTDVRGLMIGYGIGIAANAYSHLNVSLDVVDIDKDVVELARKHFPTLAAGAVVETLSGIDDPMLFDADPTGATRVVVADGRDAFAHARRALKPSGTLSVNMVARPHDLAFRTVAKTLRSVFKYVRAFAEPTSTTDDHVSDDEVTNLVFYASDAPFAFRAPVEDDYFGSQMRWYALSRFRHAEVAIPQPAGVAPAVSVKRSDGEYFAWEGKENATALMDAVPAIDLADYTKSSQAIPSAPGQRSFSRHDLDRPRVLTDAGMRDLEELLWPVATAHWAIMRTIVPLDVWLEY</sequence>
<evidence type="ECO:0008006" key="5">
    <source>
        <dbReference type="Google" id="ProtNLM"/>
    </source>
</evidence>
<name>A0A0L0T1T7_ALLM3</name>
<reference evidence="3 4" key="1">
    <citation type="submission" date="2009-11" db="EMBL/GenBank/DDBJ databases">
        <title>Annotation of Allomyces macrogynus ATCC 38327.</title>
        <authorList>
            <consortium name="The Broad Institute Genome Sequencing Platform"/>
            <person name="Russ C."/>
            <person name="Cuomo C."/>
            <person name="Burger G."/>
            <person name="Gray M.W."/>
            <person name="Holland P.W.H."/>
            <person name="King N."/>
            <person name="Lang F.B.F."/>
            <person name="Roger A.J."/>
            <person name="Ruiz-Trillo I."/>
            <person name="Young S.K."/>
            <person name="Zeng Q."/>
            <person name="Gargeya S."/>
            <person name="Fitzgerald M."/>
            <person name="Haas B."/>
            <person name="Abouelleil A."/>
            <person name="Alvarado L."/>
            <person name="Arachchi H.M."/>
            <person name="Berlin A."/>
            <person name="Chapman S.B."/>
            <person name="Gearin G."/>
            <person name="Goldberg J."/>
            <person name="Griggs A."/>
            <person name="Gujja S."/>
            <person name="Hansen M."/>
            <person name="Heiman D."/>
            <person name="Howarth C."/>
            <person name="Larimer J."/>
            <person name="Lui A."/>
            <person name="MacDonald P.J.P."/>
            <person name="McCowen C."/>
            <person name="Montmayeur A."/>
            <person name="Murphy C."/>
            <person name="Neiman D."/>
            <person name="Pearson M."/>
            <person name="Priest M."/>
            <person name="Roberts A."/>
            <person name="Saif S."/>
            <person name="Shea T."/>
            <person name="Sisk P."/>
            <person name="Stolte C."/>
            <person name="Sykes S."/>
            <person name="Wortman J."/>
            <person name="Nusbaum C."/>
            <person name="Birren B."/>
        </authorList>
    </citation>
    <scope>NUCLEOTIDE SEQUENCE [LARGE SCALE GENOMIC DNA]</scope>
    <source>
        <strain evidence="3 4">ATCC 38327</strain>
    </source>
</reference>
<dbReference type="EMBL" id="GG745357">
    <property type="protein sequence ID" value="KNE68534.1"/>
    <property type="molecule type" value="Genomic_DNA"/>
</dbReference>
<dbReference type="AlphaFoldDB" id="A0A0L0T1T7"/>
<feature type="transmembrane region" description="Helical" evidence="2">
    <location>
        <begin position="318"/>
        <end position="341"/>
    </location>
</feature>
<dbReference type="Proteomes" id="UP000054350">
    <property type="component" value="Unassembled WGS sequence"/>
</dbReference>